<evidence type="ECO:0000256" key="1">
    <source>
        <dbReference type="SAM" id="MobiDB-lite"/>
    </source>
</evidence>
<evidence type="ECO:0000313" key="3">
    <source>
        <dbReference type="Proteomes" id="UP000594205"/>
    </source>
</evidence>
<keyword evidence="3" id="KW-1185">Reference proteome</keyword>
<dbReference type="EMBL" id="CP063373">
    <property type="protein sequence ID" value="QOV37403.1"/>
    <property type="molecule type" value="Genomic_DNA"/>
</dbReference>
<dbReference type="KEGG" id="sfeu:IM697_02895"/>
<proteinExistence type="predicted"/>
<organism evidence="2 3">
    <name type="scientific">Streptomyces ferrugineus</name>
    <dbReference type="NCBI Taxonomy" id="1413221"/>
    <lineage>
        <taxon>Bacteria</taxon>
        <taxon>Bacillati</taxon>
        <taxon>Actinomycetota</taxon>
        <taxon>Actinomycetes</taxon>
        <taxon>Kitasatosporales</taxon>
        <taxon>Streptomycetaceae</taxon>
        <taxon>Streptomyces</taxon>
    </lineage>
</organism>
<protein>
    <submittedName>
        <fullName evidence="2">Uncharacterized protein</fullName>
    </submittedName>
</protein>
<name>A0A7M2SPJ9_9ACTN</name>
<dbReference type="Proteomes" id="UP000594205">
    <property type="component" value="Chromosome"/>
</dbReference>
<sequence>MPQQVEQVVHAATGVGPADLTLALAIAGALHAPTVPSRAPELVTARPRSGRRNAAARGRRRTVRG</sequence>
<accession>A0A7M2SPJ9</accession>
<evidence type="ECO:0000313" key="2">
    <source>
        <dbReference type="EMBL" id="QOV37403.1"/>
    </source>
</evidence>
<dbReference type="AlphaFoldDB" id="A0A7M2SPJ9"/>
<reference evidence="2 3" key="1">
    <citation type="submission" date="2020-10" db="EMBL/GenBank/DDBJ databases">
        <title>Streptomyces ferrugineus complate genome analysis.</title>
        <authorList>
            <person name="Anwar N."/>
        </authorList>
    </citation>
    <scope>NUCLEOTIDE SEQUENCE [LARGE SCALE GENOMIC DNA]</scope>
    <source>
        <strain evidence="2 3">CCTCC AA2014009</strain>
    </source>
</reference>
<dbReference type="RefSeq" id="WP_194044391.1">
    <property type="nucleotide sequence ID" value="NZ_CP063373.1"/>
</dbReference>
<gene>
    <name evidence="2" type="ORF">IM697_02895</name>
</gene>
<feature type="region of interest" description="Disordered" evidence="1">
    <location>
        <begin position="38"/>
        <end position="65"/>
    </location>
</feature>